<keyword evidence="7" id="KW-0614">Plasmid</keyword>
<organism evidence="7">
    <name type="scientific">Microvirga ossetica</name>
    <dbReference type="NCBI Taxonomy" id="1882682"/>
    <lineage>
        <taxon>Bacteria</taxon>
        <taxon>Pseudomonadati</taxon>
        <taxon>Pseudomonadota</taxon>
        <taxon>Alphaproteobacteria</taxon>
        <taxon>Hyphomicrobiales</taxon>
        <taxon>Methylobacteriaceae</taxon>
        <taxon>Microvirga</taxon>
    </lineage>
</organism>
<feature type="domain" description="HTH tetR-type" evidence="6">
    <location>
        <begin position="18"/>
        <end position="78"/>
    </location>
</feature>
<dbReference type="Pfam" id="PF00440">
    <property type="entry name" value="TetR_N"/>
    <property type="match status" value="1"/>
</dbReference>
<keyword evidence="1" id="KW-0805">Transcription regulation</keyword>
<dbReference type="OrthoDB" id="9811084at2"/>
<accession>A0A1B2EVD9</accession>
<feature type="compositionally biased region" description="Polar residues" evidence="5">
    <location>
        <begin position="220"/>
        <end position="233"/>
    </location>
</feature>
<dbReference type="KEGG" id="moc:BB934_36785"/>
<feature type="DNA-binding region" description="H-T-H motif" evidence="4">
    <location>
        <begin position="41"/>
        <end position="60"/>
    </location>
</feature>
<evidence type="ECO:0000256" key="3">
    <source>
        <dbReference type="ARBA" id="ARBA00023163"/>
    </source>
</evidence>
<sequence length="233" mass="25338">MAKVNPIRRAEIGREKRARTRAQLIAAANSLYAKQGVESVTVDDVVREAGVAKGTFYVHFTGLDALNAAVAEELVRSFDELLQPVRLSLDDPALRIAFGCSSFIDKALDDARWGALTSKFLLASPKWGEVVRRRLLEDLQQLSKGLPRRAASVELNLEIVVGIILQLMRALGQGRLSSQDRNPSIGAILRAIGLDARRTKSVLAHLPPPQKDASRAKPGRSTSQPKRTTASAA</sequence>
<dbReference type="PANTHER" id="PTHR30055:SF234">
    <property type="entry name" value="HTH-TYPE TRANSCRIPTIONAL REGULATOR BETI"/>
    <property type="match status" value="1"/>
</dbReference>
<dbReference type="InterPro" id="IPR001647">
    <property type="entry name" value="HTH_TetR"/>
</dbReference>
<dbReference type="RefSeq" id="WP_099514878.1">
    <property type="nucleotide sequence ID" value="NZ_CP016618.1"/>
</dbReference>
<dbReference type="SUPFAM" id="SSF46689">
    <property type="entry name" value="Homeodomain-like"/>
    <property type="match status" value="1"/>
</dbReference>
<dbReference type="GO" id="GO:0003700">
    <property type="term" value="F:DNA-binding transcription factor activity"/>
    <property type="evidence" value="ECO:0007669"/>
    <property type="project" value="TreeGrafter"/>
</dbReference>
<proteinExistence type="predicted"/>
<keyword evidence="3" id="KW-0804">Transcription</keyword>
<evidence type="ECO:0000259" key="6">
    <source>
        <dbReference type="PROSITE" id="PS50977"/>
    </source>
</evidence>
<protein>
    <submittedName>
        <fullName evidence="7">Transcriptional regulator</fullName>
    </submittedName>
</protein>
<dbReference type="PRINTS" id="PR00455">
    <property type="entry name" value="HTHTETR"/>
</dbReference>
<evidence type="ECO:0000256" key="5">
    <source>
        <dbReference type="SAM" id="MobiDB-lite"/>
    </source>
</evidence>
<feature type="region of interest" description="Disordered" evidence="5">
    <location>
        <begin position="201"/>
        <end position="233"/>
    </location>
</feature>
<evidence type="ECO:0000256" key="2">
    <source>
        <dbReference type="ARBA" id="ARBA00023125"/>
    </source>
</evidence>
<gene>
    <name evidence="7" type="ORF">BB934_36785</name>
</gene>
<dbReference type="GO" id="GO:0000976">
    <property type="term" value="F:transcription cis-regulatory region binding"/>
    <property type="evidence" value="ECO:0007669"/>
    <property type="project" value="TreeGrafter"/>
</dbReference>
<dbReference type="InterPro" id="IPR050109">
    <property type="entry name" value="HTH-type_TetR-like_transc_reg"/>
</dbReference>
<evidence type="ECO:0000256" key="1">
    <source>
        <dbReference type="ARBA" id="ARBA00023015"/>
    </source>
</evidence>
<dbReference type="Gene3D" id="1.10.357.10">
    <property type="entry name" value="Tetracycline Repressor, domain 2"/>
    <property type="match status" value="1"/>
</dbReference>
<geneLocation type="plasmid" evidence="7">
    <name>unnamed3</name>
</geneLocation>
<keyword evidence="2 4" id="KW-0238">DNA-binding</keyword>
<evidence type="ECO:0000256" key="4">
    <source>
        <dbReference type="PROSITE-ProRule" id="PRU00335"/>
    </source>
</evidence>
<dbReference type="EMBL" id="CP016618">
    <property type="protein sequence ID" value="ANY83935.1"/>
    <property type="molecule type" value="Genomic_DNA"/>
</dbReference>
<dbReference type="PROSITE" id="PS50977">
    <property type="entry name" value="HTH_TETR_2"/>
    <property type="match status" value="1"/>
</dbReference>
<dbReference type="PANTHER" id="PTHR30055">
    <property type="entry name" value="HTH-TYPE TRANSCRIPTIONAL REGULATOR RUTR"/>
    <property type="match status" value="1"/>
</dbReference>
<name>A0A1B2EVD9_9HYPH</name>
<dbReference type="AlphaFoldDB" id="A0A1B2EVD9"/>
<reference evidence="7" key="1">
    <citation type="submission" date="2016-07" db="EMBL/GenBank/DDBJ databases">
        <title>Microvirga ossetica sp. nov. a new species of rhizobia isolated from root nodules of the legume species Vicia alpestris Steven originated from North Ossetia region in the Caucasus.</title>
        <authorList>
            <person name="Safronova V.I."/>
            <person name="Kuznetsova I.G."/>
            <person name="Sazanova A.L."/>
            <person name="Belimov A."/>
            <person name="Andronov E."/>
            <person name="Osledkin Y.S."/>
            <person name="Onishchuk O.P."/>
            <person name="Kurchak O.N."/>
            <person name="Shaposhnikov A.I."/>
            <person name="Willems A."/>
            <person name="Tikhonovich I.A."/>
        </authorList>
    </citation>
    <scope>NUCLEOTIDE SEQUENCE [LARGE SCALE GENOMIC DNA]</scope>
    <source>
        <strain evidence="7">V5/3M</strain>
        <plasmid evidence="7">unnamed3</plasmid>
    </source>
</reference>
<evidence type="ECO:0000313" key="7">
    <source>
        <dbReference type="EMBL" id="ANY83935.1"/>
    </source>
</evidence>
<dbReference type="InterPro" id="IPR009057">
    <property type="entry name" value="Homeodomain-like_sf"/>
</dbReference>